<dbReference type="InterPro" id="IPR043502">
    <property type="entry name" value="DNA/RNA_pol_sf"/>
</dbReference>
<keyword evidence="10 15" id="KW-0460">Magnesium</keyword>
<dbReference type="PROSITE" id="PS50173">
    <property type="entry name" value="UMUC"/>
    <property type="match status" value="1"/>
</dbReference>
<keyword evidence="7 15" id="KW-0235">DNA replication</keyword>
<dbReference type="PANTHER" id="PTHR11076:SF33">
    <property type="entry name" value="DNA POLYMERASE KAPPA"/>
    <property type="match status" value="1"/>
</dbReference>
<evidence type="ECO:0000256" key="15">
    <source>
        <dbReference type="HAMAP-Rule" id="MF_01113"/>
    </source>
</evidence>
<keyword evidence="3 15" id="KW-0515">Mutator protein</keyword>
<dbReference type="GO" id="GO:0003684">
    <property type="term" value="F:damaged DNA binding"/>
    <property type="evidence" value="ECO:0007669"/>
    <property type="project" value="InterPro"/>
</dbReference>
<dbReference type="Gene3D" id="3.30.1490.100">
    <property type="entry name" value="DNA polymerase, Y-family, little finger domain"/>
    <property type="match status" value="1"/>
</dbReference>
<evidence type="ECO:0000256" key="2">
    <source>
        <dbReference type="ARBA" id="ARBA00010945"/>
    </source>
</evidence>
<dbReference type="CDD" id="cd03586">
    <property type="entry name" value="PolY_Pol_IV_kappa"/>
    <property type="match status" value="1"/>
</dbReference>
<dbReference type="Pfam" id="PF11799">
    <property type="entry name" value="IMS_C"/>
    <property type="match status" value="1"/>
</dbReference>
<dbReference type="InterPro" id="IPR022880">
    <property type="entry name" value="DNApol_IV"/>
</dbReference>
<dbReference type="InterPro" id="IPR017961">
    <property type="entry name" value="DNA_pol_Y-fam_little_finger"/>
</dbReference>
<dbReference type="SUPFAM" id="SSF56672">
    <property type="entry name" value="DNA/RNA polymerases"/>
    <property type="match status" value="1"/>
</dbReference>
<keyword evidence="9 15" id="KW-0227">DNA damage</keyword>
<comment type="caution">
    <text evidence="17">The sequence shown here is derived from an EMBL/GenBank/DDBJ whole genome shotgun (WGS) entry which is preliminary data.</text>
</comment>
<comment type="cofactor">
    <cofactor evidence="15">
        <name>Mg(2+)</name>
        <dbReference type="ChEBI" id="CHEBI:18420"/>
    </cofactor>
    <text evidence="15">Binds 2 magnesium ions per subunit.</text>
</comment>
<feature type="domain" description="UmuC" evidence="16">
    <location>
        <begin position="26"/>
        <end position="207"/>
    </location>
</feature>
<feature type="active site" evidence="15">
    <location>
        <position position="126"/>
    </location>
</feature>
<keyword evidence="4 15" id="KW-0963">Cytoplasm</keyword>
<evidence type="ECO:0000313" key="17">
    <source>
        <dbReference type="EMBL" id="RBP83152.1"/>
    </source>
</evidence>
<dbReference type="GO" id="GO:0006261">
    <property type="term" value="P:DNA-templated DNA replication"/>
    <property type="evidence" value="ECO:0007669"/>
    <property type="project" value="UniProtKB-UniRule"/>
</dbReference>
<dbReference type="InterPro" id="IPR050116">
    <property type="entry name" value="DNA_polymerase-Y"/>
</dbReference>
<evidence type="ECO:0000256" key="12">
    <source>
        <dbReference type="ARBA" id="ARBA00023125"/>
    </source>
</evidence>
<proteinExistence type="inferred from homology"/>
<evidence type="ECO:0000256" key="6">
    <source>
        <dbReference type="ARBA" id="ARBA00022695"/>
    </source>
</evidence>
<dbReference type="Pfam" id="PF00817">
    <property type="entry name" value="IMS"/>
    <property type="match status" value="1"/>
</dbReference>
<evidence type="ECO:0000256" key="7">
    <source>
        <dbReference type="ARBA" id="ARBA00022705"/>
    </source>
</evidence>
<evidence type="ECO:0000256" key="13">
    <source>
        <dbReference type="ARBA" id="ARBA00023204"/>
    </source>
</evidence>
<comment type="subcellular location">
    <subcellularLocation>
        <location evidence="1 15">Cytoplasm</location>
    </subcellularLocation>
</comment>
<evidence type="ECO:0000256" key="11">
    <source>
        <dbReference type="ARBA" id="ARBA00022932"/>
    </source>
</evidence>
<gene>
    <name evidence="15" type="primary">dinB</name>
    <name evidence="17" type="ORF">DFP80_107121</name>
</gene>
<dbReference type="InterPro" id="IPR001126">
    <property type="entry name" value="UmuC"/>
</dbReference>
<dbReference type="Gene3D" id="1.10.150.20">
    <property type="entry name" value="5' to 3' exonuclease, C-terminal subdomain"/>
    <property type="match status" value="1"/>
</dbReference>
<dbReference type="EC" id="2.7.7.7" evidence="15"/>
<dbReference type="GO" id="GO:0000287">
    <property type="term" value="F:magnesium ion binding"/>
    <property type="evidence" value="ECO:0007669"/>
    <property type="project" value="UniProtKB-UniRule"/>
</dbReference>
<comment type="function">
    <text evidence="15">Poorly processive, error-prone DNA polymerase involved in untargeted mutagenesis. Copies undamaged DNA at stalled replication forks, which arise in vivo from mismatched or misaligned primer ends. These misaligned primers can be extended by PolIV. Exhibits no 3'-5' exonuclease (proofreading) activity. May be involved in translesional synthesis, in conjunction with the beta clamp from PolIII.</text>
</comment>
<evidence type="ECO:0000256" key="3">
    <source>
        <dbReference type="ARBA" id="ARBA00022457"/>
    </source>
</evidence>
<dbReference type="GO" id="GO:0005829">
    <property type="term" value="C:cytosol"/>
    <property type="evidence" value="ECO:0007669"/>
    <property type="project" value="TreeGrafter"/>
</dbReference>
<keyword evidence="12 15" id="KW-0238">DNA-binding</keyword>
<reference evidence="17 18" key="1">
    <citation type="submission" date="2018-06" db="EMBL/GenBank/DDBJ databases">
        <title>Genomic Encyclopedia of Type Strains, Phase III (KMG-III): the genomes of soil and plant-associated and newly described type strains.</title>
        <authorList>
            <person name="Whitman W."/>
        </authorList>
    </citation>
    <scope>NUCLEOTIDE SEQUENCE [LARGE SCALE GENOMIC DNA]</scope>
    <source>
        <strain evidence="17 18">CECT 7377</strain>
    </source>
</reference>
<evidence type="ECO:0000256" key="8">
    <source>
        <dbReference type="ARBA" id="ARBA00022723"/>
    </source>
</evidence>
<keyword evidence="13 15" id="KW-0234">DNA repair</keyword>
<evidence type="ECO:0000256" key="9">
    <source>
        <dbReference type="ARBA" id="ARBA00022763"/>
    </source>
</evidence>
<dbReference type="InterPro" id="IPR036775">
    <property type="entry name" value="DNA_pol_Y-fam_lit_finger_sf"/>
</dbReference>
<dbReference type="GO" id="GO:0009432">
    <property type="term" value="P:SOS response"/>
    <property type="evidence" value="ECO:0007669"/>
    <property type="project" value="TreeGrafter"/>
</dbReference>
<feature type="binding site" evidence="15">
    <location>
        <position position="30"/>
    </location>
    <ligand>
        <name>Mg(2+)</name>
        <dbReference type="ChEBI" id="CHEBI:18420"/>
    </ligand>
</feature>
<dbReference type="Gene3D" id="3.30.70.270">
    <property type="match status" value="1"/>
</dbReference>
<dbReference type="GO" id="GO:0006281">
    <property type="term" value="P:DNA repair"/>
    <property type="evidence" value="ECO:0007669"/>
    <property type="project" value="UniProtKB-UniRule"/>
</dbReference>
<evidence type="ECO:0000256" key="4">
    <source>
        <dbReference type="ARBA" id="ARBA00022490"/>
    </source>
</evidence>
<protein>
    <recommendedName>
        <fullName evidence="15">DNA polymerase IV</fullName>
        <shortName evidence="15">Pol IV</shortName>
        <ecNumber evidence="15">2.7.7.7</ecNumber>
    </recommendedName>
</protein>
<evidence type="ECO:0000259" key="16">
    <source>
        <dbReference type="PROSITE" id="PS50173"/>
    </source>
</evidence>
<dbReference type="FunFam" id="3.40.1170.60:FF:000001">
    <property type="entry name" value="DNA polymerase IV"/>
    <property type="match status" value="1"/>
</dbReference>
<dbReference type="EMBL" id="QNSE01000007">
    <property type="protein sequence ID" value="RBP83152.1"/>
    <property type="molecule type" value="Genomic_DNA"/>
</dbReference>
<keyword evidence="8 15" id="KW-0479">Metal-binding</keyword>
<sequence length="372" mass="41775">MKGFWKWCRLFFYTVFLGVRLPNRKIIHIDADCFYAAIEMRDDPSLQDIPIAIGGPESGRSVLSTANYAARAFGVRSAMPTSVAKRLCPALLVIPGNMGKYRIASEQMHAIFRQFTDIIEPLSLDEAYLDVTNSTDFQGSATRIAEEIRLRIFRDVGITVSAGVATNKFIAKVASDWDKPDGLTVVTPAKQFAFVSNVPVKFISGIGRVAQEKLAALGVFKCSDLQALDFSILQKSFGSMAFRLSQFALGIDDRPVTVSRERKSVSVEHTFSKDLLDLKSCQTVLPLLLTDLKKRMVGKNFEPQLSKYYLKVKFDDFKQTTIEQPIKAKLSDDVFLQLLQQAYSRYRRPVRLIGVGYRLSPPEPHQLNLPFV</sequence>
<dbReference type="SUPFAM" id="SSF100879">
    <property type="entry name" value="Lesion bypass DNA polymerase (Y-family), little finger domain"/>
    <property type="match status" value="1"/>
</dbReference>
<evidence type="ECO:0000256" key="5">
    <source>
        <dbReference type="ARBA" id="ARBA00022679"/>
    </source>
</evidence>
<comment type="subunit">
    <text evidence="15">Monomer.</text>
</comment>
<name>A0A366J885_9GAMM</name>
<evidence type="ECO:0000256" key="14">
    <source>
        <dbReference type="ARBA" id="ARBA00049244"/>
    </source>
</evidence>
<dbReference type="AlphaFoldDB" id="A0A366J885"/>
<dbReference type="Gene3D" id="3.40.1170.60">
    <property type="match status" value="1"/>
</dbReference>
<organism evidence="17 18">
    <name type="scientific">Marinomonas rhizomae</name>
    <dbReference type="NCBI Taxonomy" id="491948"/>
    <lineage>
        <taxon>Bacteria</taxon>
        <taxon>Pseudomonadati</taxon>
        <taxon>Pseudomonadota</taxon>
        <taxon>Gammaproteobacteria</taxon>
        <taxon>Oceanospirillales</taxon>
        <taxon>Oceanospirillaceae</taxon>
        <taxon>Marinomonas</taxon>
    </lineage>
</organism>
<dbReference type="NCBIfam" id="NF002677">
    <property type="entry name" value="PRK02406.1"/>
    <property type="match status" value="1"/>
</dbReference>
<feature type="site" description="Substrate discrimination" evidence="15">
    <location>
        <position position="35"/>
    </location>
</feature>
<keyword evidence="11 15" id="KW-0239">DNA-directed DNA polymerase</keyword>
<feature type="binding site" evidence="15">
    <location>
        <position position="125"/>
    </location>
    <ligand>
        <name>Mg(2+)</name>
        <dbReference type="ChEBI" id="CHEBI:18420"/>
    </ligand>
</feature>
<accession>A0A366J885</accession>
<keyword evidence="6 15" id="KW-0548">Nucleotidyltransferase</keyword>
<comment type="similarity">
    <text evidence="2 15">Belongs to the DNA polymerase type-Y family.</text>
</comment>
<dbReference type="GO" id="GO:0042276">
    <property type="term" value="P:error-prone translesion synthesis"/>
    <property type="evidence" value="ECO:0007669"/>
    <property type="project" value="TreeGrafter"/>
</dbReference>
<evidence type="ECO:0000256" key="1">
    <source>
        <dbReference type="ARBA" id="ARBA00004496"/>
    </source>
</evidence>
<keyword evidence="18" id="KW-1185">Reference proteome</keyword>
<dbReference type="Proteomes" id="UP000252792">
    <property type="component" value="Unassembled WGS sequence"/>
</dbReference>
<evidence type="ECO:0000256" key="10">
    <source>
        <dbReference type="ARBA" id="ARBA00022842"/>
    </source>
</evidence>
<dbReference type="PANTHER" id="PTHR11076">
    <property type="entry name" value="DNA REPAIR POLYMERASE UMUC / TRANSFERASE FAMILY MEMBER"/>
    <property type="match status" value="1"/>
</dbReference>
<dbReference type="HAMAP" id="MF_01113">
    <property type="entry name" value="DNApol_IV"/>
    <property type="match status" value="1"/>
</dbReference>
<keyword evidence="5 15" id="KW-0808">Transferase</keyword>
<comment type="catalytic activity">
    <reaction evidence="14 15">
        <text>DNA(n) + a 2'-deoxyribonucleoside 5'-triphosphate = DNA(n+1) + diphosphate</text>
        <dbReference type="Rhea" id="RHEA:22508"/>
        <dbReference type="Rhea" id="RHEA-COMP:17339"/>
        <dbReference type="Rhea" id="RHEA-COMP:17340"/>
        <dbReference type="ChEBI" id="CHEBI:33019"/>
        <dbReference type="ChEBI" id="CHEBI:61560"/>
        <dbReference type="ChEBI" id="CHEBI:173112"/>
        <dbReference type="EC" id="2.7.7.7"/>
    </reaction>
</comment>
<dbReference type="GO" id="GO:0003887">
    <property type="term" value="F:DNA-directed DNA polymerase activity"/>
    <property type="evidence" value="ECO:0007669"/>
    <property type="project" value="UniProtKB-UniRule"/>
</dbReference>
<evidence type="ECO:0000313" key="18">
    <source>
        <dbReference type="Proteomes" id="UP000252792"/>
    </source>
</evidence>
<dbReference type="InterPro" id="IPR043128">
    <property type="entry name" value="Rev_trsase/Diguanyl_cyclase"/>
</dbReference>